<dbReference type="PRINTS" id="PR00996">
    <property type="entry name" value="CHERMTFRASE"/>
</dbReference>
<dbReference type="PROSITE" id="PS50123">
    <property type="entry name" value="CHER"/>
    <property type="match status" value="1"/>
</dbReference>
<keyword evidence="5" id="KW-0949">S-adenosyl-L-methionine</keyword>
<protein>
    <recommendedName>
        <fullName evidence="2">protein-glutamate O-methyltransferase</fullName>
        <ecNumber evidence="2">2.1.1.80</ecNumber>
    </recommendedName>
</protein>
<dbReference type="InterPro" id="IPR036804">
    <property type="entry name" value="CheR_N_sf"/>
</dbReference>
<keyword evidence="8" id="KW-1185">Reference proteome</keyword>
<evidence type="ECO:0000256" key="1">
    <source>
        <dbReference type="ARBA" id="ARBA00001541"/>
    </source>
</evidence>
<comment type="caution">
    <text evidence="7">The sequence shown here is derived from an EMBL/GenBank/DDBJ whole genome shotgun (WGS) entry which is preliminary data.</text>
</comment>
<dbReference type="EC" id="2.1.1.80" evidence="2"/>
<dbReference type="Pfam" id="PF01739">
    <property type="entry name" value="CheR"/>
    <property type="match status" value="1"/>
</dbReference>
<sequence>MVTIPQSVLDKLKAAIAERFGIYIRPQDDAPFCKKIHGRVQELRLSTYESYCDLLNSASDMSHSEWRELVRQITISETYFMRDKGHINLLQNNILPEIIKAQQNTKTLRIWSAGCSTGEEAYSIAILLQELIPDPQNWKLKIVGTDLNPEVIQKAKQAVYGDWSLRSLTPKQKSLYFTQQGNLWRLHENLCKMAVFYSNNLVDEDFSRSSSEFSNFDLVLCRNVFIYFEPQAIKKVLHRFQVALKTNCYLITGHMELHGQNLDGFKVNVFPDAVVYQKCDRPNAYSTESYGSPDFRNYPISHASNFNPSANNSFNQKIDYTNHLFYAPSSPNSNSSEKSVTPADPLSSTWESYRHASNNY</sequence>
<evidence type="ECO:0000256" key="2">
    <source>
        <dbReference type="ARBA" id="ARBA00012534"/>
    </source>
</evidence>
<comment type="catalytic activity">
    <reaction evidence="1">
        <text>L-glutamyl-[protein] + S-adenosyl-L-methionine = [protein]-L-glutamate 5-O-methyl ester + S-adenosyl-L-homocysteine</text>
        <dbReference type="Rhea" id="RHEA:24452"/>
        <dbReference type="Rhea" id="RHEA-COMP:10208"/>
        <dbReference type="Rhea" id="RHEA-COMP:10311"/>
        <dbReference type="ChEBI" id="CHEBI:29973"/>
        <dbReference type="ChEBI" id="CHEBI:57856"/>
        <dbReference type="ChEBI" id="CHEBI:59789"/>
        <dbReference type="ChEBI" id="CHEBI:82795"/>
        <dbReference type="EC" id="2.1.1.80"/>
    </reaction>
</comment>
<evidence type="ECO:0000259" key="6">
    <source>
        <dbReference type="PROSITE" id="PS50123"/>
    </source>
</evidence>
<dbReference type="EMBL" id="JACJPY010000050">
    <property type="protein sequence ID" value="MBD2151366.1"/>
    <property type="molecule type" value="Genomic_DNA"/>
</dbReference>
<dbReference type="Gene3D" id="3.40.50.150">
    <property type="entry name" value="Vaccinia Virus protein VP39"/>
    <property type="match status" value="1"/>
</dbReference>
<dbReference type="AlphaFoldDB" id="A0A926UV22"/>
<evidence type="ECO:0000256" key="4">
    <source>
        <dbReference type="ARBA" id="ARBA00022679"/>
    </source>
</evidence>
<dbReference type="InterPro" id="IPR050903">
    <property type="entry name" value="Bact_Chemotaxis_MeTrfase"/>
</dbReference>
<evidence type="ECO:0000256" key="3">
    <source>
        <dbReference type="ARBA" id="ARBA00022603"/>
    </source>
</evidence>
<dbReference type="Proteomes" id="UP000631421">
    <property type="component" value="Unassembled WGS sequence"/>
</dbReference>
<evidence type="ECO:0000313" key="7">
    <source>
        <dbReference type="EMBL" id="MBD2151366.1"/>
    </source>
</evidence>
<dbReference type="SMART" id="SM00138">
    <property type="entry name" value="MeTrc"/>
    <property type="match status" value="1"/>
</dbReference>
<dbReference type="Gene3D" id="1.10.155.10">
    <property type="entry name" value="Chemotaxis receptor methyltransferase CheR, N-terminal domain"/>
    <property type="match status" value="1"/>
</dbReference>
<name>A0A926UV22_9CYAN</name>
<dbReference type="PANTHER" id="PTHR24422">
    <property type="entry name" value="CHEMOTAXIS PROTEIN METHYLTRANSFERASE"/>
    <property type="match status" value="1"/>
</dbReference>
<keyword evidence="3" id="KW-0489">Methyltransferase</keyword>
<dbReference type="GO" id="GO:0032259">
    <property type="term" value="P:methylation"/>
    <property type="evidence" value="ECO:0007669"/>
    <property type="project" value="UniProtKB-KW"/>
</dbReference>
<evidence type="ECO:0000256" key="5">
    <source>
        <dbReference type="ARBA" id="ARBA00022691"/>
    </source>
</evidence>
<accession>A0A926UV22</accession>
<dbReference type="GO" id="GO:0008983">
    <property type="term" value="F:protein-glutamate O-methyltransferase activity"/>
    <property type="evidence" value="ECO:0007669"/>
    <property type="project" value="UniProtKB-EC"/>
</dbReference>
<evidence type="ECO:0000313" key="8">
    <source>
        <dbReference type="Proteomes" id="UP000631421"/>
    </source>
</evidence>
<feature type="domain" description="CheR-type methyltransferase" evidence="6">
    <location>
        <begin position="1"/>
        <end position="256"/>
    </location>
</feature>
<proteinExistence type="predicted"/>
<organism evidence="7 8">
    <name type="scientific">Pseudanabaena cinerea FACHB-1277</name>
    <dbReference type="NCBI Taxonomy" id="2949581"/>
    <lineage>
        <taxon>Bacteria</taxon>
        <taxon>Bacillati</taxon>
        <taxon>Cyanobacteriota</taxon>
        <taxon>Cyanophyceae</taxon>
        <taxon>Pseudanabaenales</taxon>
        <taxon>Pseudanabaenaceae</taxon>
        <taxon>Pseudanabaena</taxon>
        <taxon>Pseudanabaena cinerea</taxon>
    </lineage>
</organism>
<dbReference type="InterPro" id="IPR000780">
    <property type="entry name" value="CheR_MeTrfase"/>
</dbReference>
<reference evidence="7" key="1">
    <citation type="journal article" date="2015" name="ISME J.">
        <title>Draft Genome Sequence of Streptomyces incarnatus NRRL8089, which Produces the Nucleoside Antibiotic Sinefungin.</title>
        <authorList>
            <person name="Oshima K."/>
            <person name="Hattori M."/>
            <person name="Shimizu H."/>
            <person name="Fukuda K."/>
            <person name="Nemoto M."/>
            <person name="Inagaki K."/>
            <person name="Tamura T."/>
        </authorList>
    </citation>
    <scope>NUCLEOTIDE SEQUENCE</scope>
    <source>
        <strain evidence="7">FACHB-1277</strain>
    </source>
</reference>
<dbReference type="PANTHER" id="PTHR24422:SF10">
    <property type="entry name" value="CHEMOTAXIS PROTEIN METHYLTRANSFERASE 2"/>
    <property type="match status" value="1"/>
</dbReference>
<dbReference type="SUPFAM" id="SSF47757">
    <property type="entry name" value="Chemotaxis receptor methyltransferase CheR, N-terminal domain"/>
    <property type="match status" value="1"/>
</dbReference>
<gene>
    <name evidence="7" type="ORF">H6F44_14720</name>
</gene>
<dbReference type="InterPro" id="IPR022642">
    <property type="entry name" value="CheR_C"/>
</dbReference>
<dbReference type="CDD" id="cd02440">
    <property type="entry name" value="AdoMet_MTases"/>
    <property type="match status" value="1"/>
</dbReference>
<feature type="non-terminal residue" evidence="7">
    <location>
        <position position="360"/>
    </location>
</feature>
<keyword evidence="4" id="KW-0808">Transferase</keyword>
<dbReference type="InterPro" id="IPR029063">
    <property type="entry name" value="SAM-dependent_MTases_sf"/>
</dbReference>
<reference evidence="7" key="2">
    <citation type="submission" date="2020-08" db="EMBL/GenBank/DDBJ databases">
        <authorList>
            <person name="Chen M."/>
            <person name="Teng W."/>
            <person name="Zhao L."/>
            <person name="Hu C."/>
            <person name="Zhou Y."/>
            <person name="Han B."/>
            <person name="Song L."/>
            <person name="Shu W."/>
        </authorList>
    </citation>
    <scope>NUCLEOTIDE SEQUENCE</scope>
    <source>
        <strain evidence="7">FACHB-1277</strain>
    </source>
</reference>
<dbReference type="SUPFAM" id="SSF53335">
    <property type="entry name" value="S-adenosyl-L-methionine-dependent methyltransferases"/>
    <property type="match status" value="1"/>
</dbReference>
<dbReference type="RefSeq" id="WP_190351784.1">
    <property type="nucleotide sequence ID" value="NZ_JACJPY010000050.1"/>
</dbReference>